<accession>A0A4Q0A110</accession>
<gene>
    <name evidence="1" type="ORF">BJ085DRAFT_38055</name>
</gene>
<sequence>MWDILLPEAPPRPPVYPEGLNPGQRAAIDYSILIANEANGRSFWDLNVHHPFIQSGGQRRMVNLAALTAKEWDAYFPLVSRCSRTDSPKLVGPSPLTALFRLWVEANDASYDSSGSFHFASLGLSTSRDTGPAVSQLKGIDWATILNVNGGEVSLQAAVEWLGYSPLQLSRQAGEPSQLGPALNDSFQLVLDRVLTPLIWKLYHKQRHSALLLAFLDTIIHEFLANSLLDSGSLISSDDQAQGDILHAIRSHTRFFMTLAALRQDTDTLHAVKNRMNDLDKQLPIPPQILRFDNPHQLTPEKLFLEDEQEMPFGIVLQRHLACLDRTGLNEAAKYMETTWWAPASPPPRSVPNRESLDCGAILPDTMYFQLGSDGSLSQRVPVFLAEQLAESHIHQ</sequence>
<evidence type="ECO:0000313" key="1">
    <source>
        <dbReference type="EMBL" id="RKP39707.1"/>
    </source>
</evidence>
<keyword evidence="2" id="KW-1185">Reference proteome</keyword>
<name>A0A4Q0A110_9FUNG</name>
<organism evidence="1 2">
    <name type="scientific">Dimargaris cristalligena</name>
    <dbReference type="NCBI Taxonomy" id="215637"/>
    <lineage>
        <taxon>Eukaryota</taxon>
        <taxon>Fungi</taxon>
        <taxon>Fungi incertae sedis</taxon>
        <taxon>Zoopagomycota</taxon>
        <taxon>Kickxellomycotina</taxon>
        <taxon>Dimargaritomycetes</taxon>
        <taxon>Dimargaritales</taxon>
        <taxon>Dimargaritaceae</taxon>
        <taxon>Dimargaris</taxon>
    </lineage>
</organism>
<dbReference type="Proteomes" id="UP000268162">
    <property type="component" value="Unassembled WGS sequence"/>
</dbReference>
<dbReference type="EMBL" id="ML002250">
    <property type="protein sequence ID" value="RKP39707.1"/>
    <property type="molecule type" value="Genomic_DNA"/>
</dbReference>
<evidence type="ECO:0000313" key="2">
    <source>
        <dbReference type="Proteomes" id="UP000268162"/>
    </source>
</evidence>
<reference evidence="2" key="1">
    <citation type="journal article" date="2018" name="Nat. Microbiol.">
        <title>Leveraging single-cell genomics to expand the fungal tree of life.</title>
        <authorList>
            <person name="Ahrendt S.R."/>
            <person name="Quandt C.A."/>
            <person name="Ciobanu D."/>
            <person name="Clum A."/>
            <person name="Salamov A."/>
            <person name="Andreopoulos B."/>
            <person name="Cheng J.F."/>
            <person name="Woyke T."/>
            <person name="Pelin A."/>
            <person name="Henrissat B."/>
            <person name="Reynolds N.K."/>
            <person name="Benny G.L."/>
            <person name="Smith M.E."/>
            <person name="James T.Y."/>
            <person name="Grigoriev I.V."/>
        </authorList>
    </citation>
    <scope>NUCLEOTIDE SEQUENCE [LARGE SCALE GENOMIC DNA]</scope>
    <source>
        <strain evidence="2">RSA 468</strain>
    </source>
</reference>
<dbReference type="AlphaFoldDB" id="A0A4Q0A110"/>
<protein>
    <submittedName>
        <fullName evidence="1">Uncharacterized protein</fullName>
    </submittedName>
</protein>
<proteinExistence type="predicted"/>